<dbReference type="Proteomes" id="UP000184221">
    <property type="component" value="Unassembled WGS sequence"/>
</dbReference>
<gene>
    <name evidence="5" type="ORF">SAMN05443551_2012</name>
</gene>
<reference evidence="5 6" key="1">
    <citation type="submission" date="2016-11" db="EMBL/GenBank/DDBJ databases">
        <authorList>
            <person name="Jaros S."/>
            <person name="Januszkiewicz K."/>
            <person name="Wedrychowicz H."/>
        </authorList>
    </citation>
    <scope>NUCLEOTIDE SEQUENCE [LARGE SCALE GENOMIC DNA]</scope>
    <source>
        <strain evidence="5 6">DSM 29431</strain>
    </source>
</reference>
<name>A0A1M5S5G6_9RHOB</name>
<evidence type="ECO:0000256" key="1">
    <source>
        <dbReference type="ARBA" id="ARBA00023015"/>
    </source>
</evidence>
<sequence>MDTNDIFANAKGTEGLAQSFVHKEQRLDRAGITLMALPPGHVSFEIKTNKTLLNVQPFGSRSAVDYQRVEGTDYQGAVLNGCAFDMFAKGISLDLQARNFDWEIVLEFDDGVLSKLDAEAYDGFWEMPDMAYGRRDASAAQISTLMIEHIRFGDRDPVYLETLALAMVRRCMTVGRAPQRLVSARGNGPRIERAIAHLEDNLASKPSVAELADIAAMSPSWFAKSFRQETGKAVHAFARDLRLERAKAQLIATNKPISEISRECGFSDQSHMTRSFQSAFGTSPAKIRNDR</sequence>
<dbReference type="Gene3D" id="1.10.10.60">
    <property type="entry name" value="Homeodomain-like"/>
    <property type="match status" value="2"/>
</dbReference>
<accession>A0A1M5S5G6</accession>
<evidence type="ECO:0000256" key="3">
    <source>
        <dbReference type="ARBA" id="ARBA00023163"/>
    </source>
</evidence>
<dbReference type="InterPro" id="IPR018060">
    <property type="entry name" value="HTH_AraC"/>
</dbReference>
<evidence type="ECO:0000256" key="2">
    <source>
        <dbReference type="ARBA" id="ARBA00023125"/>
    </source>
</evidence>
<dbReference type="STRING" id="996342.SAMN05443551_2012"/>
<dbReference type="GO" id="GO:0043565">
    <property type="term" value="F:sequence-specific DNA binding"/>
    <property type="evidence" value="ECO:0007669"/>
    <property type="project" value="InterPro"/>
</dbReference>
<dbReference type="EMBL" id="FQXC01000002">
    <property type="protein sequence ID" value="SHH33719.1"/>
    <property type="molecule type" value="Genomic_DNA"/>
</dbReference>
<dbReference type="InterPro" id="IPR050204">
    <property type="entry name" value="AraC_XylS_family_regulators"/>
</dbReference>
<dbReference type="PANTHER" id="PTHR46796:SF6">
    <property type="entry name" value="ARAC SUBFAMILY"/>
    <property type="match status" value="1"/>
</dbReference>
<keyword evidence="6" id="KW-1185">Reference proteome</keyword>
<keyword evidence="2" id="KW-0238">DNA-binding</keyword>
<dbReference type="AlphaFoldDB" id="A0A1M5S5G6"/>
<dbReference type="PROSITE" id="PS01124">
    <property type="entry name" value="HTH_ARAC_FAMILY_2"/>
    <property type="match status" value="1"/>
</dbReference>
<feature type="domain" description="HTH araC/xylS-type" evidence="4">
    <location>
        <begin position="192"/>
        <end position="290"/>
    </location>
</feature>
<dbReference type="SMART" id="SM00342">
    <property type="entry name" value="HTH_ARAC"/>
    <property type="match status" value="1"/>
</dbReference>
<keyword evidence="3" id="KW-0804">Transcription</keyword>
<organism evidence="5 6">
    <name type="scientific">Marivita hallyeonensis</name>
    <dbReference type="NCBI Taxonomy" id="996342"/>
    <lineage>
        <taxon>Bacteria</taxon>
        <taxon>Pseudomonadati</taxon>
        <taxon>Pseudomonadota</taxon>
        <taxon>Alphaproteobacteria</taxon>
        <taxon>Rhodobacterales</taxon>
        <taxon>Roseobacteraceae</taxon>
        <taxon>Marivita</taxon>
    </lineage>
</organism>
<dbReference type="InterPro" id="IPR009057">
    <property type="entry name" value="Homeodomain-like_sf"/>
</dbReference>
<protein>
    <submittedName>
        <fullName evidence="5">Helix-turn-helix domain-containing protein</fullName>
    </submittedName>
</protein>
<dbReference type="SUPFAM" id="SSF46689">
    <property type="entry name" value="Homeodomain-like"/>
    <property type="match status" value="2"/>
</dbReference>
<keyword evidence="1" id="KW-0805">Transcription regulation</keyword>
<dbReference type="Pfam" id="PF12833">
    <property type="entry name" value="HTH_18"/>
    <property type="match status" value="1"/>
</dbReference>
<proteinExistence type="predicted"/>
<dbReference type="GO" id="GO:0003700">
    <property type="term" value="F:DNA-binding transcription factor activity"/>
    <property type="evidence" value="ECO:0007669"/>
    <property type="project" value="InterPro"/>
</dbReference>
<evidence type="ECO:0000313" key="5">
    <source>
        <dbReference type="EMBL" id="SHH33719.1"/>
    </source>
</evidence>
<dbReference type="RefSeq" id="WP_072777324.1">
    <property type="nucleotide sequence ID" value="NZ_FQXC01000002.1"/>
</dbReference>
<dbReference type="PANTHER" id="PTHR46796">
    <property type="entry name" value="HTH-TYPE TRANSCRIPTIONAL ACTIVATOR RHAS-RELATED"/>
    <property type="match status" value="1"/>
</dbReference>
<evidence type="ECO:0000313" key="6">
    <source>
        <dbReference type="Proteomes" id="UP000184221"/>
    </source>
</evidence>
<dbReference type="OrthoDB" id="9793400at2"/>
<evidence type="ECO:0000259" key="4">
    <source>
        <dbReference type="PROSITE" id="PS01124"/>
    </source>
</evidence>